<accession>A0ABS2PGM9</accession>
<dbReference type="RefSeq" id="WP_169967326.1">
    <property type="nucleotide sequence ID" value="NZ_JAFBEC010000010.1"/>
</dbReference>
<dbReference type="Proteomes" id="UP000741863">
    <property type="component" value="Unassembled WGS sequence"/>
</dbReference>
<reference evidence="1 2" key="1">
    <citation type="submission" date="2021-01" db="EMBL/GenBank/DDBJ databases">
        <title>Genomic Encyclopedia of Type Strains, Phase IV (KMG-IV): sequencing the most valuable type-strain genomes for metagenomic binning, comparative biology and taxonomic classification.</title>
        <authorList>
            <person name="Goeker M."/>
        </authorList>
    </citation>
    <scope>NUCLEOTIDE SEQUENCE [LARGE SCALE GENOMIC DNA]</scope>
    <source>
        <strain evidence="1 2">DSM 25540</strain>
    </source>
</reference>
<proteinExistence type="predicted"/>
<dbReference type="EMBL" id="JAFBEC010000010">
    <property type="protein sequence ID" value="MBM7634180.1"/>
    <property type="molecule type" value="Genomic_DNA"/>
</dbReference>
<organism evidence="1 2">
    <name type="scientific">Geomicrobium sediminis</name>
    <dbReference type="NCBI Taxonomy" id="1347788"/>
    <lineage>
        <taxon>Bacteria</taxon>
        <taxon>Bacillati</taxon>
        <taxon>Bacillota</taxon>
        <taxon>Bacilli</taxon>
        <taxon>Bacillales</taxon>
        <taxon>Geomicrobium</taxon>
    </lineage>
</organism>
<name>A0ABS2PGM9_9BACL</name>
<evidence type="ECO:0000313" key="2">
    <source>
        <dbReference type="Proteomes" id="UP000741863"/>
    </source>
</evidence>
<gene>
    <name evidence="1" type="ORF">JOD17_003282</name>
</gene>
<evidence type="ECO:0000313" key="1">
    <source>
        <dbReference type="EMBL" id="MBM7634180.1"/>
    </source>
</evidence>
<keyword evidence="2" id="KW-1185">Reference proteome</keyword>
<protein>
    <submittedName>
        <fullName evidence="1">Uncharacterized protein</fullName>
    </submittedName>
</protein>
<comment type="caution">
    <text evidence="1">The sequence shown here is derived from an EMBL/GenBank/DDBJ whole genome shotgun (WGS) entry which is preliminary data.</text>
</comment>
<sequence length="49" mass="6208">MFYKRREDHYIMIMQALNYYTKHTGLNTDEEFHIIHEMFLAEMTMDERY</sequence>